<dbReference type="AlphaFoldDB" id="A0A067SDC7"/>
<dbReference type="HOGENOM" id="CLU_383134_0_0_1"/>
<evidence type="ECO:0000313" key="3">
    <source>
        <dbReference type="Proteomes" id="UP000027222"/>
    </source>
</evidence>
<dbReference type="Proteomes" id="UP000027222">
    <property type="component" value="Unassembled WGS sequence"/>
</dbReference>
<reference evidence="3" key="1">
    <citation type="journal article" date="2014" name="Proc. Natl. Acad. Sci. U.S.A.">
        <title>Extensive sampling of basidiomycete genomes demonstrates inadequacy of the white-rot/brown-rot paradigm for wood decay fungi.</title>
        <authorList>
            <person name="Riley R."/>
            <person name="Salamov A.A."/>
            <person name="Brown D.W."/>
            <person name="Nagy L.G."/>
            <person name="Floudas D."/>
            <person name="Held B.W."/>
            <person name="Levasseur A."/>
            <person name="Lombard V."/>
            <person name="Morin E."/>
            <person name="Otillar R."/>
            <person name="Lindquist E.A."/>
            <person name="Sun H."/>
            <person name="LaButti K.M."/>
            <person name="Schmutz J."/>
            <person name="Jabbour D."/>
            <person name="Luo H."/>
            <person name="Baker S.E."/>
            <person name="Pisabarro A.G."/>
            <person name="Walton J.D."/>
            <person name="Blanchette R.A."/>
            <person name="Henrissat B."/>
            <person name="Martin F."/>
            <person name="Cullen D."/>
            <person name="Hibbett D.S."/>
            <person name="Grigoriev I.V."/>
        </authorList>
    </citation>
    <scope>NUCLEOTIDE SEQUENCE [LARGE SCALE GENOMIC DNA]</scope>
    <source>
        <strain evidence="3">CBS 339.88</strain>
    </source>
</reference>
<dbReference type="EMBL" id="KL142405">
    <property type="protein sequence ID" value="KDR68901.1"/>
    <property type="molecule type" value="Genomic_DNA"/>
</dbReference>
<feature type="transmembrane region" description="Helical" evidence="1">
    <location>
        <begin position="15"/>
        <end position="37"/>
    </location>
</feature>
<gene>
    <name evidence="2" type="ORF">GALMADRAFT_230960</name>
</gene>
<dbReference type="OrthoDB" id="3066754at2759"/>
<name>A0A067SDC7_GALM3</name>
<organism evidence="2 3">
    <name type="scientific">Galerina marginata (strain CBS 339.88)</name>
    <dbReference type="NCBI Taxonomy" id="685588"/>
    <lineage>
        <taxon>Eukaryota</taxon>
        <taxon>Fungi</taxon>
        <taxon>Dikarya</taxon>
        <taxon>Basidiomycota</taxon>
        <taxon>Agaricomycotina</taxon>
        <taxon>Agaricomycetes</taxon>
        <taxon>Agaricomycetidae</taxon>
        <taxon>Agaricales</taxon>
        <taxon>Agaricineae</taxon>
        <taxon>Strophariaceae</taxon>
        <taxon>Galerina</taxon>
    </lineage>
</organism>
<keyword evidence="1" id="KW-1133">Transmembrane helix</keyword>
<feature type="transmembrane region" description="Helical" evidence="1">
    <location>
        <begin position="618"/>
        <end position="641"/>
    </location>
</feature>
<keyword evidence="1" id="KW-0472">Membrane</keyword>
<accession>A0A067SDC7</accession>
<feature type="transmembrane region" description="Helical" evidence="1">
    <location>
        <begin position="86"/>
        <end position="110"/>
    </location>
</feature>
<evidence type="ECO:0000256" key="1">
    <source>
        <dbReference type="SAM" id="Phobius"/>
    </source>
</evidence>
<sequence>MIVLSDKLTTGQITFILRVVIQILSYGGMFLLGLLTLGSTPRIAPLETHDLLNRVVGKSTSTMTTCRWIFKRLSPKNKDPVSSKSLLIVLALSLCYGIFVSVSDLGLLGIHSCTVAGSIFQDFPASIKSDSDALAVISANMINGTDPNTIISHRCDAAEDVIVAPQITLRACTKWHNATYGDSSTFITLNSTDSDVLMPKNLVHDSSTGNGTSDVNLYFVGASGQTVTEPIIQGGLAVLPHDTGVMMIVGVPQLFRDQKVEVPKTLALEVEIGCMPLGLQGEEVLSFTAGQEFFIPDDIYLPKRMSDYTGPDYLQVPLAKAADSIRALMLPYFNSSTTYSNGFYPSYNGSFGTFSTVTQVWEWVPPGTTVSDEEQELAQNITLSIEFDCMDEIHQMFDVPFPSRSLQTGTAACNLYQIRGSSLQNQVPILGHANMICATTTQVNMISATLETDGGGALTYNFSRFPSDLNIFRANYFDVVHNDSGIAPPVLYDTMGRFTLSDNPAGPLQHYIFQERATSTTAGFTFNHGGGSIGVAFSQVGSAMVSYIGTDIGSIGVVNPNHFSTNFSTREVTKWASGVGASYLLSSIGYNGWAARGSQAFTVVNTGGEAATCYNLQYAAAFLPLFLAAVSIILWTTTMLFTQQIGKANRLEGLYGGLSPTIELPYPGKLPAYTHLVWENEPEPHLKPAVEKIPLIDFESQSLVSNTEGNEIEEGFLPAEE</sequence>
<evidence type="ECO:0000313" key="2">
    <source>
        <dbReference type="EMBL" id="KDR68901.1"/>
    </source>
</evidence>
<proteinExistence type="predicted"/>
<keyword evidence="3" id="KW-1185">Reference proteome</keyword>
<keyword evidence="1" id="KW-0812">Transmembrane</keyword>
<protein>
    <submittedName>
        <fullName evidence="2">Uncharacterized protein</fullName>
    </submittedName>
</protein>